<gene>
    <name evidence="1" type="ORF">Q664_44065</name>
</gene>
<dbReference type="Pfam" id="PF15575">
    <property type="entry name" value="Imm49"/>
    <property type="match status" value="1"/>
</dbReference>
<comment type="caution">
    <text evidence="1">The sequence shown here is derived from an EMBL/GenBank/DDBJ whole genome shotgun (WGS) entry which is preliminary data.</text>
</comment>
<dbReference type="RefSeq" id="WP_043410261.1">
    <property type="nucleotide sequence ID" value="NZ_JPMI01000308.1"/>
</dbReference>
<name>A0A084SHP5_9BACT</name>
<sequence>RASVTGPFFDAIAAGQWKLARQIAALSPTTWWKGHEYEDDFAYAFFLHTFIRQDPADAPALQGALAQYEQVLGGQSDPRLDLCKALYSKDQAAFLGAFPTLLGEYERKMQKLQSTRDYDYTYEPNRHVMIEGLALLKLAESVGFETEAEYPLCPSVARRTDYAPFKPLGFPNLQLEP</sequence>
<proteinExistence type="predicted"/>
<dbReference type="EMBL" id="JPMI01000308">
    <property type="protein sequence ID" value="KFA87980.1"/>
    <property type="molecule type" value="Genomic_DNA"/>
</dbReference>
<protein>
    <submittedName>
        <fullName evidence="1">Uncharacterized protein</fullName>
    </submittedName>
</protein>
<feature type="non-terminal residue" evidence="1">
    <location>
        <position position="1"/>
    </location>
</feature>
<reference evidence="1 2" key="1">
    <citation type="submission" date="2014-07" db="EMBL/GenBank/DDBJ databases">
        <title>Draft Genome Sequence of Gephyronic Acid Producer, Cystobacter violaceus Strain Cb vi76.</title>
        <authorList>
            <person name="Stevens D.C."/>
            <person name="Young J."/>
            <person name="Carmichael R."/>
            <person name="Tan J."/>
            <person name="Taylor R.E."/>
        </authorList>
    </citation>
    <scope>NUCLEOTIDE SEQUENCE [LARGE SCALE GENOMIC DNA]</scope>
    <source>
        <strain evidence="1 2">Cb vi76</strain>
    </source>
</reference>
<accession>A0A084SHP5</accession>
<dbReference type="AlphaFoldDB" id="A0A084SHP5"/>
<evidence type="ECO:0000313" key="1">
    <source>
        <dbReference type="EMBL" id="KFA87980.1"/>
    </source>
</evidence>
<organism evidence="1 2">
    <name type="scientific">Archangium violaceum Cb vi76</name>
    <dbReference type="NCBI Taxonomy" id="1406225"/>
    <lineage>
        <taxon>Bacteria</taxon>
        <taxon>Pseudomonadati</taxon>
        <taxon>Myxococcota</taxon>
        <taxon>Myxococcia</taxon>
        <taxon>Myxococcales</taxon>
        <taxon>Cystobacterineae</taxon>
        <taxon>Archangiaceae</taxon>
        <taxon>Archangium</taxon>
    </lineage>
</organism>
<dbReference type="InterPro" id="IPR029074">
    <property type="entry name" value="Imm49"/>
</dbReference>
<evidence type="ECO:0000313" key="2">
    <source>
        <dbReference type="Proteomes" id="UP000028547"/>
    </source>
</evidence>
<dbReference type="Proteomes" id="UP000028547">
    <property type="component" value="Unassembled WGS sequence"/>
</dbReference>